<accession>A0ABR5JQT2</accession>
<comment type="caution">
    <text evidence="1">The sequence shown here is derived from an EMBL/GenBank/DDBJ whole genome shotgun (WGS) entry which is preliminary data.</text>
</comment>
<sequence length="75" mass="8600">MKIAFVDFYYIRLNGTDKRKGTVARSKIINSNLTPCTTQPGDEIHGSGLRRANGAFSDFYYQPLRRIRRFSKVGQ</sequence>
<organism evidence="1 2">
    <name type="scientific">Pseudomonas coronafaciens pv. porri</name>
    <dbReference type="NCBI Taxonomy" id="83964"/>
    <lineage>
        <taxon>Bacteria</taxon>
        <taxon>Pseudomonadati</taxon>
        <taxon>Pseudomonadota</taxon>
        <taxon>Gammaproteobacteria</taxon>
        <taxon>Pseudomonadales</taxon>
        <taxon>Pseudomonadaceae</taxon>
        <taxon>Pseudomonas</taxon>
        <taxon>Pseudomonas coronafaciens</taxon>
    </lineage>
</organism>
<dbReference type="Proteomes" id="UP000037201">
    <property type="component" value="Unassembled WGS sequence"/>
</dbReference>
<evidence type="ECO:0000313" key="1">
    <source>
        <dbReference type="EMBL" id="KOP59877.1"/>
    </source>
</evidence>
<reference evidence="1 2" key="1">
    <citation type="submission" date="2015-09" db="EMBL/GenBank/DDBJ databases">
        <title>Genome analysis of Pseudomonas syringae pv. porri LMG.</title>
        <authorList>
            <person name="Rombouts S."/>
        </authorList>
    </citation>
    <scope>NUCLEOTIDE SEQUENCE [LARGE SCALE GENOMIC DNA]</scope>
    <source>
        <strain evidence="1 2">LMG 28496</strain>
    </source>
</reference>
<gene>
    <name evidence="1" type="ORF">OX90_09050</name>
</gene>
<name>A0ABR5JQT2_9PSED</name>
<evidence type="ECO:0000313" key="2">
    <source>
        <dbReference type="Proteomes" id="UP000037201"/>
    </source>
</evidence>
<dbReference type="EMBL" id="JUEU01000095">
    <property type="protein sequence ID" value="KOP59877.1"/>
    <property type="molecule type" value="Genomic_DNA"/>
</dbReference>
<proteinExistence type="predicted"/>
<protein>
    <submittedName>
        <fullName evidence="1">Uncharacterized protein</fullName>
    </submittedName>
</protein>
<keyword evidence="2" id="KW-1185">Reference proteome</keyword>